<dbReference type="AlphaFoldDB" id="A0AA38WDJ4"/>
<keyword evidence="2" id="KW-1185">Reference proteome</keyword>
<dbReference type="EMBL" id="JARYMX010000003">
    <property type="protein sequence ID" value="KAJ9556667.1"/>
    <property type="molecule type" value="Genomic_DNA"/>
</dbReference>
<sequence length="93" mass="10368">MEGEDVIYWGRVTLLKYVLGSVGSCLMSSFVVPSTVLKSLEDFRARLFCGTNIGDMKLHLVSWSQVVSVADRLRLDWKSSRLRCEPRGGAESA</sequence>
<organism evidence="1 2">
    <name type="scientific">Centaurea solstitialis</name>
    <name type="common">yellow star-thistle</name>
    <dbReference type="NCBI Taxonomy" id="347529"/>
    <lineage>
        <taxon>Eukaryota</taxon>
        <taxon>Viridiplantae</taxon>
        <taxon>Streptophyta</taxon>
        <taxon>Embryophyta</taxon>
        <taxon>Tracheophyta</taxon>
        <taxon>Spermatophyta</taxon>
        <taxon>Magnoliopsida</taxon>
        <taxon>eudicotyledons</taxon>
        <taxon>Gunneridae</taxon>
        <taxon>Pentapetalae</taxon>
        <taxon>asterids</taxon>
        <taxon>campanulids</taxon>
        <taxon>Asterales</taxon>
        <taxon>Asteraceae</taxon>
        <taxon>Carduoideae</taxon>
        <taxon>Cardueae</taxon>
        <taxon>Centaureinae</taxon>
        <taxon>Centaurea</taxon>
    </lineage>
</organism>
<evidence type="ECO:0000313" key="1">
    <source>
        <dbReference type="EMBL" id="KAJ9556667.1"/>
    </source>
</evidence>
<protein>
    <submittedName>
        <fullName evidence="1">Uncharacterized protein</fullName>
    </submittedName>
</protein>
<name>A0AA38WDJ4_9ASTR</name>
<proteinExistence type="predicted"/>
<dbReference type="Proteomes" id="UP001172457">
    <property type="component" value="Chromosome 3"/>
</dbReference>
<reference evidence="1" key="1">
    <citation type="submission" date="2023-03" db="EMBL/GenBank/DDBJ databases">
        <title>Chromosome-scale reference genome and RAD-based genetic map of yellow starthistle (Centaurea solstitialis) reveal putative structural variation and QTLs associated with invader traits.</title>
        <authorList>
            <person name="Reatini B."/>
            <person name="Cang F.A."/>
            <person name="Jiang Q."/>
            <person name="Mckibben M.T.W."/>
            <person name="Barker M.S."/>
            <person name="Rieseberg L.H."/>
            <person name="Dlugosch K.M."/>
        </authorList>
    </citation>
    <scope>NUCLEOTIDE SEQUENCE</scope>
    <source>
        <strain evidence="1">CAN-66</strain>
        <tissue evidence="1">Leaf</tissue>
    </source>
</reference>
<evidence type="ECO:0000313" key="2">
    <source>
        <dbReference type="Proteomes" id="UP001172457"/>
    </source>
</evidence>
<accession>A0AA38WDJ4</accession>
<comment type="caution">
    <text evidence="1">The sequence shown here is derived from an EMBL/GenBank/DDBJ whole genome shotgun (WGS) entry which is preliminary data.</text>
</comment>
<gene>
    <name evidence="1" type="ORF">OSB04_011281</name>
</gene>